<dbReference type="Pfam" id="PF00072">
    <property type="entry name" value="Response_reg"/>
    <property type="match status" value="1"/>
</dbReference>
<evidence type="ECO:0000313" key="10">
    <source>
        <dbReference type="EMBL" id="ART81618.1"/>
    </source>
</evidence>
<dbReference type="GO" id="GO:0032993">
    <property type="term" value="C:protein-DNA complex"/>
    <property type="evidence" value="ECO:0007669"/>
    <property type="project" value="TreeGrafter"/>
</dbReference>
<evidence type="ECO:0000256" key="4">
    <source>
        <dbReference type="ARBA" id="ARBA00023125"/>
    </source>
</evidence>
<evidence type="ECO:0000256" key="2">
    <source>
        <dbReference type="ARBA" id="ARBA00023012"/>
    </source>
</evidence>
<dbReference type="RefSeq" id="WP_087034704.1">
    <property type="nucleotide sequence ID" value="NZ_CP021377.1"/>
</dbReference>
<evidence type="ECO:0000259" key="9">
    <source>
        <dbReference type="PROSITE" id="PS51755"/>
    </source>
</evidence>
<feature type="domain" description="Response regulatory" evidence="8">
    <location>
        <begin position="2"/>
        <end position="116"/>
    </location>
</feature>
<keyword evidence="4 7" id="KW-0238">DNA-binding</keyword>
<dbReference type="Pfam" id="PF00486">
    <property type="entry name" value="Trans_reg_C"/>
    <property type="match status" value="1"/>
</dbReference>
<evidence type="ECO:0000259" key="8">
    <source>
        <dbReference type="PROSITE" id="PS50110"/>
    </source>
</evidence>
<dbReference type="KEGG" id="opf:CBP31_02370"/>
<dbReference type="AlphaFoldDB" id="A0A1Y0D265"/>
<keyword evidence="11" id="KW-1185">Reference proteome</keyword>
<dbReference type="InterPro" id="IPR011006">
    <property type="entry name" value="CheY-like_superfamily"/>
</dbReference>
<protein>
    <submittedName>
        <fullName evidence="10">DNA-binding response regulator</fullName>
    </submittedName>
</protein>
<dbReference type="GO" id="GO:0000156">
    <property type="term" value="F:phosphorelay response regulator activity"/>
    <property type="evidence" value="ECO:0007669"/>
    <property type="project" value="TreeGrafter"/>
</dbReference>
<dbReference type="PANTHER" id="PTHR48111">
    <property type="entry name" value="REGULATOR OF RPOS"/>
    <property type="match status" value="1"/>
</dbReference>
<organism evidence="10 11">
    <name type="scientific">Oceanisphaera profunda</name>
    <dbReference type="NCBI Taxonomy" id="1416627"/>
    <lineage>
        <taxon>Bacteria</taxon>
        <taxon>Pseudomonadati</taxon>
        <taxon>Pseudomonadota</taxon>
        <taxon>Gammaproteobacteria</taxon>
        <taxon>Aeromonadales</taxon>
        <taxon>Aeromonadaceae</taxon>
        <taxon>Oceanisphaera</taxon>
    </lineage>
</organism>
<dbReference type="SUPFAM" id="SSF52172">
    <property type="entry name" value="CheY-like"/>
    <property type="match status" value="1"/>
</dbReference>
<evidence type="ECO:0000313" key="11">
    <source>
        <dbReference type="Proteomes" id="UP000243937"/>
    </source>
</evidence>
<keyword evidence="1 6" id="KW-0597">Phosphoprotein</keyword>
<dbReference type="Proteomes" id="UP000243937">
    <property type="component" value="Chromosome"/>
</dbReference>
<dbReference type="PANTHER" id="PTHR48111:SF22">
    <property type="entry name" value="REGULATOR OF RPOS"/>
    <property type="match status" value="1"/>
</dbReference>
<dbReference type="Gene3D" id="1.10.10.10">
    <property type="entry name" value="Winged helix-like DNA-binding domain superfamily/Winged helix DNA-binding domain"/>
    <property type="match status" value="1"/>
</dbReference>
<evidence type="ECO:0000256" key="7">
    <source>
        <dbReference type="PROSITE-ProRule" id="PRU01091"/>
    </source>
</evidence>
<evidence type="ECO:0000256" key="5">
    <source>
        <dbReference type="ARBA" id="ARBA00023163"/>
    </source>
</evidence>
<dbReference type="GO" id="GO:0000976">
    <property type="term" value="F:transcription cis-regulatory region binding"/>
    <property type="evidence" value="ECO:0007669"/>
    <property type="project" value="TreeGrafter"/>
</dbReference>
<name>A0A1Y0D265_9GAMM</name>
<feature type="DNA-binding region" description="OmpR/PhoB-type" evidence="7">
    <location>
        <begin position="124"/>
        <end position="221"/>
    </location>
</feature>
<evidence type="ECO:0000256" key="1">
    <source>
        <dbReference type="ARBA" id="ARBA00022553"/>
    </source>
</evidence>
<keyword evidence="3" id="KW-0805">Transcription regulation</keyword>
<evidence type="ECO:0000256" key="6">
    <source>
        <dbReference type="PROSITE-ProRule" id="PRU00169"/>
    </source>
</evidence>
<evidence type="ECO:0000256" key="3">
    <source>
        <dbReference type="ARBA" id="ARBA00023015"/>
    </source>
</evidence>
<keyword evidence="5" id="KW-0804">Transcription</keyword>
<dbReference type="SMART" id="SM00862">
    <property type="entry name" value="Trans_reg_C"/>
    <property type="match status" value="1"/>
</dbReference>
<accession>A0A1Y0D265</accession>
<proteinExistence type="predicted"/>
<dbReference type="InterPro" id="IPR001867">
    <property type="entry name" value="OmpR/PhoB-type_DNA-bd"/>
</dbReference>
<dbReference type="Gene3D" id="3.40.50.2300">
    <property type="match status" value="1"/>
</dbReference>
<dbReference type="CDD" id="cd00383">
    <property type="entry name" value="trans_reg_C"/>
    <property type="match status" value="1"/>
</dbReference>
<dbReference type="PROSITE" id="PS51755">
    <property type="entry name" value="OMPR_PHOB"/>
    <property type="match status" value="1"/>
</dbReference>
<feature type="modified residue" description="4-aspartylphosphate" evidence="6">
    <location>
        <position position="51"/>
    </location>
</feature>
<reference evidence="10 11" key="1">
    <citation type="journal article" date="2014" name="Int. J. Syst. Evol. Microbiol.">
        <title>Oceanisphaera profunda sp. nov., a marine bacterium isolated from deep-sea sediment, and emended description of the genus Oceanisphaera.</title>
        <authorList>
            <person name="Xu Z."/>
            <person name="Zhang X.Y."/>
            <person name="Su H.N."/>
            <person name="Yu Z.C."/>
            <person name="Liu C."/>
            <person name="Li H."/>
            <person name="Chen X.L."/>
            <person name="Song X.Y."/>
            <person name="Xie B.B."/>
            <person name="Qin Q.L."/>
            <person name="Zhou B.C."/>
            <person name="Shi M."/>
            <person name="Huang Y."/>
            <person name="Zhang Y.Z."/>
        </authorList>
    </citation>
    <scope>NUCLEOTIDE SEQUENCE [LARGE SCALE GENOMIC DNA]</scope>
    <source>
        <strain evidence="10 11">SM1222</strain>
    </source>
</reference>
<dbReference type="GO" id="GO:0006355">
    <property type="term" value="P:regulation of DNA-templated transcription"/>
    <property type="evidence" value="ECO:0007669"/>
    <property type="project" value="InterPro"/>
</dbReference>
<dbReference type="PROSITE" id="PS50110">
    <property type="entry name" value="RESPONSE_REGULATORY"/>
    <property type="match status" value="1"/>
</dbReference>
<dbReference type="SMART" id="SM00448">
    <property type="entry name" value="REC"/>
    <property type="match status" value="1"/>
</dbReference>
<dbReference type="EMBL" id="CP021377">
    <property type="protein sequence ID" value="ART81618.1"/>
    <property type="molecule type" value="Genomic_DNA"/>
</dbReference>
<sequence>MRILVVEDNPDILVNIVDYLTLKGAVVDALYNGQAALLQTRRHEYDLLVLDLSLPGLDGLALCAQLRAEQNPLPIVMLTARDTLQDKLSGFEVGADDYLVKPFALPELWSRIQAVLKRSQKQQARVLKVCDVTLDLDLRQACRAQQLLNLNPKCLKLLEILMRHAPNVVSRETLIDQLWSDDPPDSDGLKAHIYLLRNQLDKPFNEALLHTVHGQGYRLAANKQANNDQIGK</sequence>
<dbReference type="InterPro" id="IPR036388">
    <property type="entry name" value="WH-like_DNA-bd_sf"/>
</dbReference>
<gene>
    <name evidence="10" type="ORF">CBP31_02370</name>
</gene>
<dbReference type="FunFam" id="1.10.10.10:FF:000058">
    <property type="entry name" value="DNA-binding response OmpR family regulator"/>
    <property type="match status" value="1"/>
</dbReference>
<dbReference type="GO" id="GO:0005829">
    <property type="term" value="C:cytosol"/>
    <property type="evidence" value="ECO:0007669"/>
    <property type="project" value="TreeGrafter"/>
</dbReference>
<dbReference type="Gene3D" id="6.10.250.690">
    <property type="match status" value="1"/>
</dbReference>
<dbReference type="OrthoDB" id="9802426at2"/>
<dbReference type="InterPro" id="IPR039420">
    <property type="entry name" value="WalR-like"/>
</dbReference>
<keyword evidence="2" id="KW-0902">Two-component regulatory system</keyword>
<feature type="domain" description="OmpR/PhoB-type" evidence="9">
    <location>
        <begin position="124"/>
        <end position="221"/>
    </location>
</feature>
<dbReference type="InterPro" id="IPR001789">
    <property type="entry name" value="Sig_transdc_resp-reg_receiver"/>
</dbReference>